<evidence type="ECO:0000313" key="2">
    <source>
        <dbReference type="Proteomes" id="UP000770330"/>
    </source>
</evidence>
<dbReference type="AlphaFoldDB" id="A0A930PLH8"/>
<dbReference type="Proteomes" id="UP000770330">
    <property type="component" value="Unassembled WGS sequence"/>
</dbReference>
<name>A0A930PLH8_9MICC</name>
<comment type="caution">
    <text evidence="1">The sequence shown here is derived from an EMBL/GenBank/DDBJ whole genome shotgun (WGS) entry which is preliminary data.</text>
</comment>
<dbReference type="EMBL" id="JABZXO010000032">
    <property type="protein sequence ID" value="MBF1658067.1"/>
    <property type="molecule type" value="Genomic_DNA"/>
</dbReference>
<reference evidence="1" key="1">
    <citation type="submission" date="2020-04" db="EMBL/GenBank/DDBJ databases">
        <title>Deep metagenomics examines the oral microbiome during advanced dental caries in children, revealing novel taxa and co-occurrences with host molecules.</title>
        <authorList>
            <person name="Baker J.L."/>
            <person name="Morton J.T."/>
            <person name="Dinis M."/>
            <person name="Alvarez R."/>
            <person name="Tran N.C."/>
            <person name="Knight R."/>
            <person name="Edlund A."/>
        </authorList>
    </citation>
    <scope>NUCLEOTIDE SEQUENCE</scope>
    <source>
        <strain evidence="1">JCVI_39_bin.18</strain>
    </source>
</reference>
<dbReference type="Pfam" id="PF26125">
    <property type="entry name" value="AcrVA2-like"/>
    <property type="match status" value="1"/>
</dbReference>
<gene>
    <name evidence="1" type="ORF">HXO61_09105</name>
</gene>
<protein>
    <submittedName>
        <fullName evidence="1">Uncharacterized protein</fullName>
    </submittedName>
</protein>
<sequence length="64" mass="7524">MEDEAPADQRQRSPLSHQVLVRGHWRNVPYGQGRALRRHQWIMPYVKGPEGAPLVNRPLVKTWR</sequence>
<accession>A0A930PLH8</accession>
<evidence type="ECO:0000313" key="1">
    <source>
        <dbReference type="EMBL" id="MBF1658067.1"/>
    </source>
</evidence>
<dbReference type="InterPro" id="IPR058915">
    <property type="entry name" value="AcrVA2-like"/>
</dbReference>
<proteinExistence type="predicted"/>
<organism evidence="1 2">
    <name type="scientific">Rothia mucilaginosa</name>
    <dbReference type="NCBI Taxonomy" id="43675"/>
    <lineage>
        <taxon>Bacteria</taxon>
        <taxon>Bacillati</taxon>
        <taxon>Actinomycetota</taxon>
        <taxon>Actinomycetes</taxon>
        <taxon>Micrococcales</taxon>
        <taxon>Micrococcaceae</taxon>
        <taxon>Rothia</taxon>
    </lineage>
</organism>